<dbReference type="RefSeq" id="WP_084092307.1">
    <property type="nucleotide sequence ID" value="NZ_FQZT01000031.1"/>
</dbReference>
<keyword evidence="3" id="KW-0808">Transferase</keyword>
<evidence type="ECO:0000256" key="5">
    <source>
        <dbReference type="ARBA" id="ARBA00022840"/>
    </source>
</evidence>
<evidence type="ECO:0000256" key="3">
    <source>
        <dbReference type="ARBA" id="ARBA00022679"/>
    </source>
</evidence>
<dbReference type="AlphaFoldDB" id="A0A1M6NPR5"/>
<dbReference type="EC" id="2.4.2.52" evidence="2"/>
<dbReference type="Gene3D" id="1.10.4200.10">
    <property type="entry name" value="Triphosphoribosyl-dephospho-CoA protein"/>
    <property type="match status" value="1"/>
</dbReference>
<dbReference type="InterPro" id="IPR002736">
    <property type="entry name" value="CitG"/>
</dbReference>
<gene>
    <name evidence="6" type="ORF">SAMN02745165_03669</name>
</gene>
<proteinExistence type="predicted"/>
<reference evidence="6 7" key="1">
    <citation type="submission" date="2016-11" db="EMBL/GenBank/DDBJ databases">
        <authorList>
            <person name="Jaros S."/>
            <person name="Januszkiewicz K."/>
            <person name="Wedrychowicz H."/>
        </authorList>
    </citation>
    <scope>NUCLEOTIDE SEQUENCE [LARGE SCALE GENOMIC DNA]</scope>
    <source>
        <strain evidence="6 7">DSM 5091</strain>
    </source>
</reference>
<dbReference type="PANTHER" id="PTHR30201">
    <property type="entry name" value="TRIPHOSPHORIBOSYL-DEPHOSPHO-COA SYNTHASE"/>
    <property type="match status" value="1"/>
</dbReference>
<dbReference type="OrthoDB" id="114886at2"/>
<dbReference type="STRING" id="1122189.SAMN02745165_03669"/>
<comment type="catalytic activity">
    <reaction evidence="1">
        <text>3'-dephospho-CoA + ATP = 2'-(5''-triphospho-alpha-D-ribosyl)-3'-dephospho-CoA + adenine</text>
        <dbReference type="Rhea" id="RHEA:15117"/>
        <dbReference type="ChEBI" id="CHEBI:16708"/>
        <dbReference type="ChEBI" id="CHEBI:30616"/>
        <dbReference type="ChEBI" id="CHEBI:57328"/>
        <dbReference type="ChEBI" id="CHEBI:61378"/>
        <dbReference type="EC" id="2.4.2.52"/>
    </reaction>
</comment>
<keyword evidence="5" id="KW-0067">ATP-binding</keyword>
<evidence type="ECO:0000256" key="2">
    <source>
        <dbReference type="ARBA" id="ARBA00012074"/>
    </source>
</evidence>
<dbReference type="EMBL" id="FQZT01000031">
    <property type="protein sequence ID" value="SHJ97703.1"/>
    <property type="molecule type" value="Genomic_DNA"/>
</dbReference>
<dbReference type="Proteomes" id="UP000184171">
    <property type="component" value="Unassembled WGS sequence"/>
</dbReference>
<sequence>MVARGNVVSIGQIAPKHSSEVSFSVDPVSWEIGSLLQRGMLLEVATSNKPGLVCPQSNGCHEDMSLMTFMVSSSVIFPALVMCTQAGRDHEGDLPLLLPVVRGIGAPYEKELFAATKGVNTQKGALFSAAILAGAAGYLSQKSRHFQIGELFEVVAAMTKGIVRRELNPSVLEKKESLSNGEKLYLRHQVPGIRGELERGLPSVRDYAVPALKYAQDLGASLEASFLHTLITLMSQVDDTNIISRGGLESLKKVKTLSKEVLKEGSIFNKEGIDNYFYLENFCIDRGLSPGGSADLLAITISAYLLSEEKFKCKIM</sequence>
<name>A0A1M6NPR5_MALRU</name>
<dbReference type="GO" id="GO:0005524">
    <property type="term" value="F:ATP binding"/>
    <property type="evidence" value="ECO:0007669"/>
    <property type="project" value="UniProtKB-KW"/>
</dbReference>
<dbReference type="GO" id="GO:0051191">
    <property type="term" value="P:prosthetic group biosynthetic process"/>
    <property type="evidence" value="ECO:0007669"/>
    <property type="project" value="TreeGrafter"/>
</dbReference>
<evidence type="ECO:0000313" key="7">
    <source>
        <dbReference type="Proteomes" id="UP000184171"/>
    </source>
</evidence>
<protein>
    <recommendedName>
        <fullName evidence="2">triphosphoribosyl-dephospho-CoA synthase</fullName>
        <ecNumber evidence="2">2.4.2.52</ecNumber>
    </recommendedName>
</protein>
<keyword evidence="7" id="KW-1185">Reference proteome</keyword>
<evidence type="ECO:0000313" key="6">
    <source>
        <dbReference type="EMBL" id="SHJ97703.1"/>
    </source>
</evidence>
<dbReference type="GO" id="GO:0046917">
    <property type="term" value="F:triphosphoribosyl-dephospho-CoA synthase activity"/>
    <property type="evidence" value="ECO:0007669"/>
    <property type="project" value="UniProtKB-EC"/>
</dbReference>
<evidence type="ECO:0000256" key="1">
    <source>
        <dbReference type="ARBA" id="ARBA00001210"/>
    </source>
</evidence>
<accession>A0A1M6NPR5</accession>
<dbReference type="Pfam" id="PF01874">
    <property type="entry name" value="CitG"/>
    <property type="match status" value="1"/>
</dbReference>
<organism evidence="6 7">
    <name type="scientific">Malonomonas rubra DSM 5091</name>
    <dbReference type="NCBI Taxonomy" id="1122189"/>
    <lineage>
        <taxon>Bacteria</taxon>
        <taxon>Pseudomonadati</taxon>
        <taxon>Thermodesulfobacteriota</taxon>
        <taxon>Desulfuromonadia</taxon>
        <taxon>Desulfuromonadales</taxon>
        <taxon>Geopsychrobacteraceae</taxon>
        <taxon>Malonomonas</taxon>
    </lineage>
</organism>
<evidence type="ECO:0000256" key="4">
    <source>
        <dbReference type="ARBA" id="ARBA00022741"/>
    </source>
</evidence>
<keyword evidence="4" id="KW-0547">Nucleotide-binding</keyword>
<dbReference type="PANTHER" id="PTHR30201:SF2">
    <property type="entry name" value="2-(5''-TRIPHOSPHORIBOSYL)-3'-DEPHOSPHOCOENZYME-A SYNTHASE"/>
    <property type="match status" value="1"/>
</dbReference>